<dbReference type="Pfam" id="PF04314">
    <property type="entry name" value="PCuAC"/>
    <property type="match status" value="1"/>
</dbReference>
<sequence length="144" mass="15207">MTFLKSTLTAVAVAFAMPAFAADTITVTDAYARFMPGAMAGAAFMQIENHGAESDRLVGVASDIAERVELHTHRTGSDGVMQMMHVPEGFEVPAGGTHALQRGGDHVMFMGLAERPKNGGSVTVTLTFEKAGEVTLDIPVDNAR</sequence>
<accession>A0ABT2ZJB8</accession>
<keyword evidence="3" id="KW-1185">Reference proteome</keyword>
<dbReference type="Gene3D" id="2.60.40.1890">
    <property type="entry name" value="PCu(A)C copper chaperone"/>
    <property type="match status" value="1"/>
</dbReference>
<organism evidence="2 3">
    <name type="scientific">Albidovulum litorale</name>
    <dbReference type="NCBI Taxonomy" id="2984134"/>
    <lineage>
        <taxon>Bacteria</taxon>
        <taxon>Pseudomonadati</taxon>
        <taxon>Pseudomonadota</taxon>
        <taxon>Alphaproteobacteria</taxon>
        <taxon>Rhodobacterales</taxon>
        <taxon>Paracoccaceae</taxon>
        <taxon>Albidovulum</taxon>
    </lineage>
</organism>
<proteinExistence type="predicted"/>
<evidence type="ECO:0000256" key="1">
    <source>
        <dbReference type="SAM" id="SignalP"/>
    </source>
</evidence>
<feature type="chain" id="PRO_5047490580" evidence="1">
    <location>
        <begin position="22"/>
        <end position="144"/>
    </location>
</feature>
<evidence type="ECO:0000313" key="2">
    <source>
        <dbReference type="EMBL" id="MCV2871230.1"/>
    </source>
</evidence>
<dbReference type="InterPro" id="IPR058248">
    <property type="entry name" value="Lxx211020-like"/>
</dbReference>
<dbReference type="InterPro" id="IPR007410">
    <property type="entry name" value="LpqE-like"/>
</dbReference>
<gene>
    <name evidence="2" type="ORF">OEZ71_02855</name>
</gene>
<protein>
    <submittedName>
        <fullName evidence="2">Copper chaperone PCu(A)C</fullName>
    </submittedName>
</protein>
<comment type="caution">
    <text evidence="2">The sequence shown here is derived from an EMBL/GenBank/DDBJ whole genome shotgun (WGS) entry which is preliminary data.</text>
</comment>
<dbReference type="InterPro" id="IPR036182">
    <property type="entry name" value="PCuAC_sf"/>
</dbReference>
<feature type="signal peptide" evidence="1">
    <location>
        <begin position="1"/>
        <end position="21"/>
    </location>
</feature>
<reference evidence="2 3" key="1">
    <citation type="submission" date="2022-10" db="EMBL/GenBank/DDBJ databases">
        <title>Defluviimonas sp. nov., isolated from ocean surface sediments.</title>
        <authorList>
            <person name="He W."/>
            <person name="Wang L."/>
            <person name="Zhang D.-F."/>
        </authorList>
    </citation>
    <scope>NUCLEOTIDE SEQUENCE [LARGE SCALE GENOMIC DNA]</scope>
    <source>
        <strain evidence="2 3">WL0050</strain>
    </source>
</reference>
<dbReference type="Proteomes" id="UP001652564">
    <property type="component" value="Unassembled WGS sequence"/>
</dbReference>
<dbReference type="SUPFAM" id="SSF110087">
    <property type="entry name" value="DR1885-like metal-binding protein"/>
    <property type="match status" value="1"/>
</dbReference>
<dbReference type="PANTHER" id="PTHR36302:SF1">
    <property type="entry name" value="COPPER CHAPERONE PCU(A)C"/>
    <property type="match status" value="1"/>
</dbReference>
<dbReference type="RefSeq" id="WP_263738414.1">
    <property type="nucleotide sequence ID" value="NZ_JAOWKZ010000001.1"/>
</dbReference>
<keyword evidence="1" id="KW-0732">Signal</keyword>
<evidence type="ECO:0000313" key="3">
    <source>
        <dbReference type="Proteomes" id="UP001652564"/>
    </source>
</evidence>
<dbReference type="EMBL" id="JAOWKZ010000001">
    <property type="protein sequence ID" value="MCV2871230.1"/>
    <property type="molecule type" value="Genomic_DNA"/>
</dbReference>
<dbReference type="PANTHER" id="PTHR36302">
    <property type="entry name" value="BLR7088 PROTEIN"/>
    <property type="match status" value="1"/>
</dbReference>
<name>A0ABT2ZJB8_9RHOB</name>